<accession>A0ABD3WAQ1</accession>
<gene>
    <name evidence="2" type="ORF">ACJMK2_039009</name>
</gene>
<dbReference type="InterPro" id="IPR011042">
    <property type="entry name" value="6-blade_b-propeller_TolB-like"/>
</dbReference>
<dbReference type="SUPFAM" id="SSF57196">
    <property type="entry name" value="EGF/Laminin"/>
    <property type="match status" value="1"/>
</dbReference>
<comment type="caution">
    <text evidence="2">The sequence shown here is derived from an EMBL/GenBank/DDBJ whole genome shotgun (WGS) entry which is preliminary data.</text>
</comment>
<evidence type="ECO:0000313" key="3">
    <source>
        <dbReference type="Proteomes" id="UP001634394"/>
    </source>
</evidence>
<feature type="non-terminal residue" evidence="2">
    <location>
        <position position="231"/>
    </location>
</feature>
<reference evidence="2 3" key="1">
    <citation type="submission" date="2024-11" db="EMBL/GenBank/DDBJ databases">
        <title>Chromosome-level genome assembly of the freshwater bivalve Anodonta woodiana.</title>
        <authorList>
            <person name="Chen X."/>
        </authorList>
    </citation>
    <scope>NUCLEOTIDE SEQUENCE [LARGE SCALE GENOMIC DNA]</scope>
    <source>
        <strain evidence="2">MN2024</strain>
        <tissue evidence="2">Gills</tissue>
    </source>
</reference>
<dbReference type="AlphaFoldDB" id="A0ABD3WAQ1"/>
<evidence type="ECO:0008006" key="4">
    <source>
        <dbReference type="Google" id="ProtNLM"/>
    </source>
</evidence>
<dbReference type="PANTHER" id="PTHR46513">
    <property type="entry name" value="VITELLOGENIN RECEPTOR-LIKE PROTEIN-RELATED-RELATED"/>
    <property type="match status" value="1"/>
</dbReference>
<feature type="repeat" description="LDL-receptor class B" evidence="1">
    <location>
        <begin position="44"/>
        <end position="86"/>
    </location>
</feature>
<name>A0ABD3WAQ1_SINWO</name>
<dbReference type="SMART" id="SM00135">
    <property type="entry name" value="LY"/>
    <property type="match status" value="1"/>
</dbReference>
<evidence type="ECO:0000256" key="1">
    <source>
        <dbReference type="PROSITE-ProRule" id="PRU00461"/>
    </source>
</evidence>
<dbReference type="Proteomes" id="UP001634394">
    <property type="component" value="Unassembled WGS sequence"/>
</dbReference>
<dbReference type="PROSITE" id="PS51120">
    <property type="entry name" value="LDLRB"/>
    <property type="match status" value="1"/>
</dbReference>
<sequence length="231" mass="25536">MFYIESGDETYIGKANMDGTQASVLLELSMYKWPSGLIIDYKDDYLYWLDDKERSIEYCKLDGTGYQTLVKYPETQLNALALYQDYLYIATESHVSMKKVKISNPSETTTFGNYAELGSIRAISIYSSRVQSKNAFCSVGNGGCSTFCLPTPHGGICACEDGVHLKDGSDTLCSNSVQCPLVMGNILVSNDCQRVNGSTCNFTCIQGYRPRQDVKNVLCNGMTYSPADSCE</sequence>
<dbReference type="SUPFAM" id="SSF63825">
    <property type="entry name" value="YWTD domain"/>
    <property type="match status" value="1"/>
</dbReference>
<organism evidence="2 3">
    <name type="scientific">Sinanodonta woodiana</name>
    <name type="common">Chinese pond mussel</name>
    <name type="synonym">Anodonta woodiana</name>
    <dbReference type="NCBI Taxonomy" id="1069815"/>
    <lineage>
        <taxon>Eukaryota</taxon>
        <taxon>Metazoa</taxon>
        <taxon>Spiralia</taxon>
        <taxon>Lophotrochozoa</taxon>
        <taxon>Mollusca</taxon>
        <taxon>Bivalvia</taxon>
        <taxon>Autobranchia</taxon>
        <taxon>Heteroconchia</taxon>
        <taxon>Palaeoheterodonta</taxon>
        <taxon>Unionida</taxon>
        <taxon>Unionoidea</taxon>
        <taxon>Unionidae</taxon>
        <taxon>Unioninae</taxon>
        <taxon>Sinanodonta</taxon>
    </lineage>
</organism>
<proteinExistence type="predicted"/>
<protein>
    <recommendedName>
        <fullName evidence="4">Vitellogenin receptor</fullName>
    </recommendedName>
</protein>
<dbReference type="EMBL" id="JBJQND010000007">
    <property type="protein sequence ID" value="KAL3870984.1"/>
    <property type="molecule type" value="Genomic_DNA"/>
</dbReference>
<dbReference type="InterPro" id="IPR000033">
    <property type="entry name" value="LDLR_classB_rpt"/>
</dbReference>
<keyword evidence="3" id="KW-1185">Reference proteome</keyword>
<evidence type="ECO:0000313" key="2">
    <source>
        <dbReference type="EMBL" id="KAL3870984.1"/>
    </source>
</evidence>
<dbReference type="Pfam" id="PF14670">
    <property type="entry name" value="FXa_inhibition"/>
    <property type="match status" value="1"/>
</dbReference>
<dbReference type="Gene3D" id="2.120.10.30">
    <property type="entry name" value="TolB, C-terminal domain"/>
    <property type="match status" value="1"/>
</dbReference>
<dbReference type="InterPro" id="IPR050778">
    <property type="entry name" value="Cueball_EGF_LRP_Nidogen"/>
</dbReference>